<dbReference type="RefSeq" id="XP_065329112.1">
    <property type="nucleotide sequence ID" value="XM_065473040.1"/>
</dbReference>
<evidence type="ECO:0000313" key="2">
    <source>
        <dbReference type="EMBL" id="WUR02967.1"/>
    </source>
</evidence>
<proteinExistence type="predicted"/>
<dbReference type="Proteomes" id="UP001334084">
    <property type="component" value="Chromosome 3"/>
</dbReference>
<dbReference type="AlphaFoldDB" id="A0AAX4JAG7"/>
<dbReference type="GeneID" id="90540777"/>
<feature type="chain" id="PRO_5043646256" evidence="1">
    <location>
        <begin position="20"/>
        <end position="237"/>
    </location>
</feature>
<keyword evidence="3" id="KW-1185">Reference proteome</keyword>
<protein>
    <submittedName>
        <fullName evidence="2">SP-containing protein</fullName>
    </submittedName>
</protein>
<accession>A0AAX4JAG7</accession>
<keyword evidence="1" id="KW-0732">Signal</keyword>
<reference evidence="2" key="1">
    <citation type="journal article" date="2024" name="BMC Genomics">
        <title>Functional annotation of a divergent genome using sequence and structure-based similarity.</title>
        <authorList>
            <person name="Svedberg D."/>
            <person name="Winiger R.R."/>
            <person name="Berg A."/>
            <person name="Sharma H."/>
            <person name="Tellgren-Roth C."/>
            <person name="Debrunner-Vossbrinck B.A."/>
            <person name="Vossbrinck C.R."/>
            <person name="Barandun J."/>
        </authorList>
    </citation>
    <scope>NUCLEOTIDE SEQUENCE</scope>
    <source>
        <strain evidence="2">Illinois isolate</strain>
    </source>
</reference>
<feature type="signal peptide" evidence="1">
    <location>
        <begin position="1"/>
        <end position="19"/>
    </location>
</feature>
<sequence>MKFFCCLLFDLCFVENAKKIENNTERYLLQNKYQHFKFQNFTLENIQFINLDHYNKVAYDYFSIITENTEIKKRIVDLLSNNYDSNKKYLYLIFKQYLQQFNYEMLPDTRCLTQLKFVKALAYFSYSTIFKLSNIKNLTEYIIIRDQVFKSIELKFKKNCANNIVQLFNKEEYKKINFLFVSSKPNETLIRRRRFAANQTTTSRRPFSRDDIKKVFIGAVDKWDCSEHICIYGKYQD</sequence>
<evidence type="ECO:0000313" key="3">
    <source>
        <dbReference type="Proteomes" id="UP001334084"/>
    </source>
</evidence>
<organism evidence="2 3">
    <name type="scientific">Vairimorpha necatrix</name>
    <dbReference type="NCBI Taxonomy" id="6039"/>
    <lineage>
        <taxon>Eukaryota</taxon>
        <taxon>Fungi</taxon>
        <taxon>Fungi incertae sedis</taxon>
        <taxon>Microsporidia</taxon>
        <taxon>Nosematidae</taxon>
        <taxon>Vairimorpha</taxon>
    </lineage>
</organism>
<dbReference type="EMBL" id="CP142728">
    <property type="protein sequence ID" value="WUR02967.1"/>
    <property type="molecule type" value="Genomic_DNA"/>
</dbReference>
<evidence type="ECO:0000256" key="1">
    <source>
        <dbReference type="SAM" id="SignalP"/>
    </source>
</evidence>
<dbReference type="KEGG" id="vnx:VNE69_03181"/>
<name>A0AAX4JAG7_9MICR</name>
<gene>
    <name evidence="2" type="ORF">VNE69_03181</name>
</gene>